<name>A0A2M7XF97_9BACT</name>
<evidence type="ECO:0000313" key="1">
    <source>
        <dbReference type="EMBL" id="PJA46541.1"/>
    </source>
</evidence>
<dbReference type="AlphaFoldDB" id="A0A2M7XF97"/>
<sequence>MLLRSRSAVHTIATQENISKRDLDPESAGQNLLNIIAQNLVQSPIASHNFVILLSHYGCESVRLIRAGNERRFSELQYHIESLTSAQNTVLNRMDGFMCLFPAVVDVVPAVLKTHRDGKMLIHGLPAVKLMRQCELRRRRERLKQRR</sequence>
<accession>A0A2M7XF97</accession>
<proteinExistence type="predicted"/>
<protein>
    <submittedName>
        <fullName evidence="1">Uncharacterized protein</fullName>
    </submittedName>
</protein>
<evidence type="ECO:0000313" key="2">
    <source>
        <dbReference type="Proteomes" id="UP000231263"/>
    </source>
</evidence>
<reference evidence="2" key="1">
    <citation type="submission" date="2017-09" db="EMBL/GenBank/DDBJ databases">
        <title>Depth-based differentiation of microbial function through sediment-hosted aquifers and enrichment of novel symbionts in the deep terrestrial subsurface.</title>
        <authorList>
            <person name="Probst A.J."/>
            <person name="Ladd B."/>
            <person name="Jarett J.K."/>
            <person name="Geller-Mcgrath D.E."/>
            <person name="Sieber C.M.K."/>
            <person name="Emerson J.B."/>
            <person name="Anantharaman K."/>
            <person name="Thomas B.C."/>
            <person name="Malmstrom R."/>
            <person name="Stieglmeier M."/>
            <person name="Klingl A."/>
            <person name="Woyke T."/>
            <person name="Ryan C.M."/>
            <person name="Banfield J.F."/>
        </authorList>
    </citation>
    <scope>NUCLEOTIDE SEQUENCE [LARGE SCALE GENOMIC DNA]</scope>
</reference>
<comment type="caution">
    <text evidence="1">The sequence shown here is derived from an EMBL/GenBank/DDBJ whole genome shotgun (WGS) entry which is preliminary data.</text>
</comment>
<dbReference type="EMBL" id="PFWT01000009">
    <property type="protein sequence ID" value="PJA46541.1"/>
    <property type="molecule type" value="Genomic_DNA"/>
</dbReference>
<dbReference type="Proteomes" id="UP000231263">
    <property type="component" value="Unassembled WGS sequence"/>
</dbReference>
<gene>
    <name evidence="1" type="ORF">CO173_02125</name>
</gene>
<organism evidence="1 2">
    <name type="scientific">Candidatus Uhrbacteria bacterium CG_4_9_14_3_um_filter_41_35</name>
    <dbReference type="NCBI Taxonomy" id="1975034"/>
    <lineage>
        <taxon>Bacteria</taxon>
        <taxon>Candidatus Uhriibacteriota</taxon>
    </lineage>
</organism>